<dbReference type="InterPro" id="IPR046826">
    <property type="entry name" value="PDH_N"/>
</dbReference>
<feature type="domain" description="Prephenate/arogenate dehydrogenase" evidence="5">
    <location>
        <begin position="12"/>
        <end position="290"/>
    </location>
</feature>
<comment type="similarity">
    <text evidence="1">Belongs to the prephenate/arogenate dehydrogenase family.</text>
</comment>
<dbReference type="AlphaFoldDB" id="A0A0B2B3F3"/>
<dbReference type="PANTHER" id="PTHR21363:SF0">
    <property type="entry name" value="PREPHENATE DEHYDROGENASE [NADP(+)]"/>
    <property type="match status" value="1"/>
</dbReference>
<gene>
    <name evidence="6" type="ORF">CLV56_2863</name>
</gene>
<evidence type="ECO:0000259" key="5">
    <source>
        <dbReference type="PROSITE" id="PS51176"/>
    </source>
</evidence>
<sequence>MTDPAPPSPLPGPVLVVGCGLIGTSVALALTRAGAQVHLADALRQHAEVAEGLGAGTTRDPERVGLVVVAVPPDHVAESVAEALSAWPDAVVTDVASVKLPPLEALVDADVDGLDRYVGSHPMAGSERSGPMAASANLFEGRAWAVTPHQRARTAAVEAVRSLAVSSGATLVEMPAAEHDAAVARVSHLPHLMSVLAASQLDGSPADHLALAGQGLRDVTRIAGSDPGLWRQILYANRAPLTDLLRGVRDDLDRLLGALDSRPALEQVLDRGVAGTALIPGKHGEERSAALVPVYVQVPDRPGELGRLLRDTGESDVNIEDLRIDHDLGRPVGLAEISVRTERADHLVEALTERGWTAHL</sequence>
<keyword evidence="7" id="KW-1185">Reference proteome</keyword>
<evidence type="ECO:0000313" key="7">
    <source>
        <dbReference type="Proteomes" id="UP000230842"/>
    </source>
</evidence>
<dbReference type="GO" id="GO:0004665">
    <property type="term" value="F:prephenate dehydrogenase (NADP+) activity"/>
    <property type="evidence" value="ECO:0007669"/>
    <property type="project" value="InterPro"/>
</dbReference>
<dbReference type="InterPro" id="IPR008927">
    <property type="entry name" value="6-PGluconate_DH-like_C_sf"/>
</dbReference>
<dbReference type="NCBIfam" id="NF005111">
    <property type="entry name" value="PRK06545.2-3"/>
    <property type="match status" value="1"/>
</dbReference>
<dbReference type="Gene3D" id="3.40.50.720">
    <property type="entry name" value="NAD(P)-binding Rossmann-like Domain"/>
    <property type="match status" value="1"/>
</dbReference>
<dbReference type="Pfam" id="PF02153">
    <property type="entry name" value="PDH_N"/>
    <property type="match status" value="1"/>
</dbReference>
<evidence type="ECO:0000313" key="6">
    <source>
        <dbReference type="EMBL" id="PJJ53376.1"/>
    </source>
</evidence>
<dbReference type="SUPFAM" id="SSF51735">
    <property type="entry name" value="NAD(P)-binding Rossmann-fold domains"/>
    <property type="match status" value="1"/>
</dbReference>
<dbReference type="NCBIfam" id="NF005112">
    <property type="entry name" value="PRK06545.2-4"/>
    <property type="match status" value="1"/>
</dbReference>
<dbReference type="InterPro" id="IPR046825">
    <property type="entry name" value="PDH_C"/>
</dbReference>
<dbReference type="PROSITE" id="PS51176">
    <property type="entry name" value="PDH_ADH"/>
    <property type="match status" value="1"/>
</dbReference>
<name>A0A0B2B3F3_9ACTN</name>
<dbReference type="SUPFAM" id="SSF55021">
    <property type="entry name" value="ACT-like"/>
    <property type="match status" value="1"/>
</dbReference>
<dbReference type="PANTHER" id="PTHR21363">
    <property type="entry name" value="PREPHENATE DEHYDROGENASE"/>
    <property type="match status" value="1"/>
</dbReference>
<dbReference type="GO" id="GO:0070403">
    <property type="term" value="F:NAD+ binding"/>
    <property type="evidence" value="ECO:0007669"/>
    <property type="project" value="InterPro"/>
</dbReference>
<dbReference type="GO" id="GO:0006571">
    <property type="term" value="P:tyrosine biosynthetic process"/>
    <property type="evidence" value="ECO:0007669"/>
    <property type="project" value="InterPro"/>
</dbReference>
<dbReference type="InterPro" id="IPR050812">
    <property type="entry name" value="Preph/Arog_dehydrog"/>
</dbReference>
<evidence type="ECO:0000256" key="2">
    <source>
        <dbReference type="ARBA" id="ARBA00023002"/>
    </source>
</evidence>
<dbReference type="Pfam" id="PF20463">
    <property type="entry name" value="PDH_C"/>
    <property type="match status" value="1"/>
</dbReference>
<evidence type="ECO:0000256" key="4">
    <source>
        <dbReference type="ARBA" id="ARBA00029440"/>
    </source>
</evidence>
<keyword evidence="3" id="KW-0028">Amino-acid biosynthesis</keyword>
<dbReference type="GO" id="GO:0008977">
    <property type="term" value="F:prephenate dehydrogenase (NAD+) activity"/>
    <property type="evidence" value="ECO:0007669"/>
    <property type="project" value="InterPro"/>
</dbReference>
<proteinExistence type="inferred from homology"/>
<comment type="pathway">
    <text evidence="4">Amino-acid biosynthesis.</text>
</comment>
<protein>
    <submittedName>
        <fullName evidence="6">Prephenate dehydrogenase</fullName>
    </submittedName>
</protein>
<organism evidence="6 7">
    <name type="scientific">Mumia flava</name>
    <dbReference type="NCBI Taxonomy" id="1348852"/>
    <lineage>
        <taxon>Bacteria</taxon>
        <taxon>Bacillati</taxon>
        <taxon>Actinomycetota</taxon>
        <taxon>Actinomycetes</taxon>
        <taxon>Propionibacteriales</taxon>
        <taxon>Nocardioidaceae</taxon>
        <taxon>Mumia</taxon>
    </lineage>
</organism>
<dbReference type="InterPro" id="IPR045865">
    <property type="entry name" value="ACT-like_dom_sf"/>
</dbReference>
<evidence type="ECO:0000256" key="3">
    <source>
        <dbReference type="ARBA" id="ARBA00023141"/>
    </source>
</evidence>
<evidence type="ECO:0000256" key="1">
    <source>
        <dbReference type="ARBA" id="ARBA00007964"/>
    </source>
</evidence>
<reference evidence="6 7" key="1">
    <citation type="submission" date="2017-11" db="EMBL/GenBank/DDBJ databases">
        <title>Genomic Encyclopedia of Archaeal and Bacterial Type Strains, Phase II (KMG-II): From Individual Species to Whole Genera.</title>
        <authorList>
            <person name="Goeker M."/>
        </authorList>
    </citation>
    <scope>NUCLEOTIDE SEQUENCE [LARGE SCALE GENOMIC DNA]</scope>
    <source>
        <strain evidence="6 7">DSM 27763</strain>
    </source>
</reference>
<dbReference type="Proteomes" id="UP000230842">
    <property type="component" value="Unassembled WGS sequence"/>
</dbReference>
<keyword evidence="2" id="KW-0560">Oxidoreductase</keyword>
<dbReference type="SUPFAM" id="SSF48179">
    <property type="entry name" value="6-phosphogluconate dehydrogenase C-terminal domain-like"/>
    <property type="match status" value="1"/>
</dbReference>
<dbReference type="InterPro" id="IPR003099">
    <property type="entry name" value="Prephen_DH"/>
</dbReference>
<dbReference type="OrthoDB" id="9802008at2"/>
<dbReference type="Gene3D" id="1.10.3660.10">
    <property type="entry name" value="6-phosphogluconate dehydrogenase C-terminal like domain"/>
    <property type="match status" value="1"/>
</dbReference>
<dbReference type="EMBL" id="PGEZ01000002">
    <property type="protein sequence ID" value="PJJ53376.1"/>
    <property type="molecule type" value="Genomic_DNA"/>
</dbReference>
<comment type="caution">
    <text evidence="6">The sequence shown here is derived from an EMBL/GenBank/DDBJ whole genome shotgun (WGS) entry which is preliminary data.</text>
</comment>
<dbReference type="RefSeq" id="WP_039361767.1">
    <property type="nucleotide sequence ID" value="NZ_PGEZ01000002.1"/>
</dbReference>
<keyword evidence="3" id="KW-0057">Aromatic amino acid biosynthesis</keyword>
<accession>A0A0B2B3F3</accession>
<dbReference type="InterPro" id="IPR036291">
    <property type="entry name" value="NAD(P)-bd_dom_sf"/>
</dbReference>